<dbReference type="Proteomes" id="UP000183255">
    <property type="component" value="Unassembled WGS sequence"/>
</dbReference>
<dbReference type="EMBL" id="FNDZ01000004">
    <property type="protein sequence ID" value="SDI76776.1"/>
    <property type="molecule type" value="Genomic_DNA"/>
</dbReference>
<protein>
    <submittedName>
        <fullName evidence="2">Uncharacterized protein</fullName>
    </submittedName>
</protein>
<organism evidence="2 3">
    <name type="scientific">Proteiniclasticum ruminis</name>
    <dbReference type="NCBI Taxonomy" id="398199"/>
    <lineage>
        <taxon>Bacteria</taxon>
        <taxon>Bacillati</taxon>
        <taxon>Bacillota</taxon>
        <taxon>Clostridia</taxon>
        <taxon>Eubacteriales</taxon>
        <taxon>Clostridiaceae</taxon>
        <taxon>Proteiniclasticum</taxon>
    </lineage>
</organism>
<evidence type="ECO:0000313" key="2">
    <source>
        <dbReference type="EMBL" id="SDI76776.1"/>
    </source>
</evidence>
<dbReference type="AlphaFoldDB" id="A0A1G8N9M3"/>
<evidence type="ECO:0000256" key="1">
    <source>
        <dbReference type="SAM" id="Phobius"/>
    </source>
</evidence>
<accession>A0A1G8N9M3</accession>
<sequence length="55" mass="6182">MDKSLLLFQGVVILLMLFAAVLFILDQAYLQGILYIAIGFVFLVYSLAGRKKKSQ</sequence>
<reference evidence="2 3" key="1">
    <citation type="submission" date="2016-10" db="EMBL/GenBank/DDBJ databases">
        <authorList>
            <person name="de Groot N.N."/>
        </authorList>
    </citation>
    <scope>NUCLEOTIDE SEQUENCE [LARGE SCALE GENOMIC DNA]</scope>
    <source>
        <strain evidence="2 3">CGMCC 1.5058</strain>
    </source>
</reference>
<dbReference type="RefSeq" id="WP_155953255.1">
    <property type="nucleotide sequence ID" value="NZ_DAMANS010000011.1"/>
</dbReference>
<proteinExistence type="predicted"/>
<keyword evidence="1" id="KW-1133">Transmembrane helix</keyword>
<keyword evidence="1" id="KW-0472">Membrane</keyword>
<gene>
    <name evidence="2" type="ORF">SAMN05421804_104133</name>
</gene>
<name>A0A1G8N9M3_9CLOT</name>
<keyword evidence="1" id="KW-0812">Transmembrane</keyword>
<evidence type="ECO:0000313" key="3">
    <source>
        <dbReference type="Proteomes" id="UP000183255"/>
    </source>
</evidence>
<feature type="transmembrane region" description="Helical" evidence="1">
    <location>
        <begin position="29"/>
        <end position="48"/>
    </location>
</feature>